<dbReference type="Proteomes" id="UP000824078">
    <property type="component" value="Unassembled WGS sequence"/>
</dbReference>
<evidence type="ECO:0000256" key="2">
    <source>
        <dbReference type="ARBA" id="ARBA00022679"/>
    </source>
</evidence>
<dbReference type="GO" id="GO:0003723">
    <property type="term" value="F:RNA binding"/>
    <property type="evidence" value="ECO:0007669"/>
    <property type="project" value="InterPro"/>
</dbReference>
<dbReference type="GO" id="GO:0008173">
    <property type="term" value="F:RNA methyltransferase activity"/>
    <property type="evidence" value="ECO:0007669"/>
    <property type="project" value="InterPro"/>
</dbReference>
<organism evidence="4 5">
    <name type="scientific">Candidatus Coprovicinus avistercoris</name>
    <dbReference type="NCBI Taxonomy" id="2840754"/>
    <lineage>
        <taxon>Bacteria</taxon>
        <taxon>Bacillati</taxon>
        <taxon>Actinomycetota</taxon>
        <taxon>Coriobacteriia</taxon>
        <taxon>Coriobacteriales</taxon>
        <taxon>Coriobacteriaceae</taxon>
        <taxon>Coriobacteriaceae incertae sedis</taxon>
        <taxon>Candidatus Coprovicinus</taxon>
    </lineage>
</organism>
<dbReference type="Pfam" id="PF00588">
    <property type="entry name" value="SpoU_methylase"/>
    <property type="match status" value="1"/>
</dbReference>
<evidence type="ECO:0000256" key="1">
    <source>
        <dbReference type="ARBA" id="ARBA00022603"/>
    </source>
</evidence>
<dbReference type="InterPro" id="IPR029064">
    <property type="entry name" value="Ribosomal_eL30-like_sf"/>
</dbReference>
<dbReference type="SUPFAM" id="SSF75217">
    <property type="entry name" value="alpha/beta knot"/>
    <property type="match status" value="1"/>
</dbReference>
<dbReference type="InterPro" id="IPR051259">
    <property type="entry name" value="rRNA_Methyltransferase"/>
</dbReference>
<feature type="domain" description="tRNA/rRNA methyltransferase SpoU type" evidence="3">
    <location>
        <begin position="122"/>
        <end position="265"/>
    </location>
</feature>
<keyword evidence="2" id="KW-0808">Transferase</keyword>
<evidence type="ECO:0000259" key="3">
    <source>
        <dbReference type="Pfam" id="PF00588"/>
    </source>
</evidence>
<dbReference type="SUPFAM" id="SSF55315">
    <property type="entry name" value="L30e-like"/>
    <property type="match status" value="1"/>
</dbReference>
<dbReference type="PANTHER" id="PTHR43191">
    <property type="entry name" value="RRNA METHYLTRANSFERASE 3"/>
    <property type="match status" value="1"/>
</dbReference>
<accession>A0A9D1HVQ4</accession>
<dbReference type="InterPro" id="IPR029028">
    <property type="entry name" value="Alpha/beta_knot_MTases"/>
</dbReference>
<dbReference type="GO" id="GO:0006396">
    <property type="term" value="P:RNA processing"/>
    <property type="evidence" value="ECO:0007669"/>
    <property type="project" value="InterPro"/>
</dbReference>
<name>A0A9D1HVQ4_9ACTN</name>
<evidence type="ECO:0000313" key="5">
    <source>
        <dbReference type="Proteomes" id="UP000824078"/>
    </source>
</evidence>
<proteinExistence type="predicted"/>
<dbReference type="PANTHER" id="PTHR43191:SF12">
    <property type="entry name" value="RRNA METHYLASE"/>
    <property type="match status" value="1"/>
</dbReference>
<keyword evidence="1 4" id="KW-0489">Methyltransferase</keyword>
<comment type="caution">
    <text evidence="4">The sequence shown here is derived from an EMBL/GenBank/DDBJ whole genome shotgun (WGS) entry which is preliminary data.</text>
</comment>
<dbReference type="AlphaFoldDB" id="A0A9D1HVQ4"/>
<dbReference type="InterPro" id="IPR001537">
    <property type="entry name" value="SpoU_MeTrfase"/>
</dbReference>
<sequence>MTIERVTTLEDSRLDVFCRLTSHQLRNALDPSRGIAIVESEIAIRVALEHHLEPIALLLSERRLVSMADVLEKLDPTVPVFVLPPDKAEQLTGYRVTRGALAAARRPQEPDPRHLLQQARRVCVLEGITDTSNVGAIFRSAAALGIDAVFVAPTCADPLSRRAIRVSMGNVFLVPWAHFSGVWPQDAFDLLHQEGYYTVALALSDQSMSLDDPVLKEHERLALLFGTEGDGLTKNAIDGCDATVRIPMAHGVDSLNVAAASAVAFWELCR</sequence>
<dbReference type="InterPro" id="IPR029026">
    <property type="entry name" value="tRNA_m1G_MTases_N"/>
</dbReference>
<reference evidence="4" key="1">
    <citation type="submission" date="2020-10" db="EMBL/GenBank/DDBJ databases">
        <authorList>
            <person name="Gilroy R."/>
        </authorList>
    </citation>
    <scope>NUCLEOTIDE SEQUENCE</scope>
    <source>
        <strain evidence="4">ChiHjej12B11-29160</strain>
    </source>
</reference>
<dbReference type="GO" id="GO:0032259">
    <property type="term" value="P:methylation"/>
    <property type="evidence" value="ECO:0007669"/>
    <property type="project" value="UniProtKB-KW"/>
</dbReference>
<dbReference type="CDD" id="cd18095">
    <property type="entry name" value="SpoU-like_rRNA-MTase"/>
    <property type="match status" value="1"/>
</dbReference>
<dbReference type="EMBL" id="DVMQ01000003">
    <property type="protein sequence ID" value="HIU23419.1"/>
    <property type="molecule type" value="Genomic_DNA"/>
</dbReference>
<gene>
    <name evidence="4" type="ORF">IAD17_00625</name>
</gene>
<dbReference type="Gene3D" id="3.40.1280.10">
    <property type="match status" value="1"/>
</dbReference>
<reference evidence="4" key="2">
    <citation type="journal article" date="2021" name="PeerJ">
        <title>Extensive microbial diversity within the chicken gut microbiome revealed by metagenomics and culture.</title>
        <authorList>
            <person name="Gilroy R."/>
            <person name="Ravi A."/>
            <person name="Getino M."/>
            <person name="Pursley I."/>
            <person name="Horton D.L."/>
            <person name="Alikhan N.F."/>
            <person name="Baker D."/>
            <person name="Gharbi K."/>
            <person name="Hall N."/>
            <person name="Watson M."/>
            <person name="Adriaenssens E.M."/>
            <person name="Foster-Nyarko E."/>
            <person name="Jarju S."/>
            <person name="Secka A."/>
            <person name="Antonio M."/>
            <person name="Oren A."/>
            <person name="Chaudhuri R.R."/>
            <person name="La Ragione R."/>
            <person name="Hildebrand F."/>
            <person name="Pallen M.J."/>
        </authorList>
    </citation>
    <scope>NUCLEOTIDE SEQUENCE</scope>
    <source>
        <strain evidence="4">ChiHjej12B11-29160</strain>
    </source>
</reference>
<protein>
    <submittedName>
        <fullName evidence="4">RNA methyltransferase</fullName>
    </submittedName>
</protein>
<evidence type="ECO:0000313" key="4">
    <source>
        <dbReference type="EMBL" id="HIU23419.1"/>
    </source>
</evidence>